<gene>
    <name evidence="1" type="ORF">METZ01_LOCUS151241</name>
</gene>
<accession>A0A382ABL0</accession>
<protein>
    <submittedName>
        <fullName evidence="1">Uncharacterized protein</fullName>
    </submittedName>
</protein>
<organism evidence="1">
    <name type="scientific">marine metagenome</name>
    <dbReference type="NCBI Taxonomy" id="408172"/>
    <lineage>
        <taxon>unclassified sequences</taxon>
        <taxon>metagenomes</taxon>
        <taxon>ecological metagenomes</taxon>
    </lineage>
</organism>
<name>A0A382ABL0_9ZZZZ</name>
<evidence type="ECO:0000313" key="1">
    <source>
        <dbReference type="EMBL" id="SVA98387.1"/>
    </source>
</evidence>
<dbReference type="AlphaFoldDB" id="A0A382ABL0"/>
<sequence>MSLTRDTLTYGEAMTSITPMGKDVLPYFEKLSNWGWWGLGDQHGTLNFLFQNKKKL</sequence>
<dbReference type="EMBL" id="UINC01024548">
    <property type="protein sequence ID" value="SVA98387.1"/>
    <property type="molecule type" value="Genomic_DNA"/>
</dbReference>
<reference evidence="1" key="1">
    <citation type="submission" date="2018-05" db="EMBL/GenBank/DDBJ databases">
        <authorList>
            <person name="Lanie J.A."/>
            <person name="Ng W.-L."/>
            <person name="Kazmierczak K.M."/>
            <person name="Andrzejewski T.M."/>
            <person name="Davidsen T.M."/>
            <person name="Wayne K.J."/>
            <person name="Tettelin H."/>
            <person name="Glass J.I."/>
            <person name="Rusch D."/>
            <person name="Podicherti R."/>
            <person name="Tsui H.-C.T."/>
            <person name="Winkler M.E."/>
        </authorList>
    </citation>
    <scope>NUCLEOTIDE SEQUENCE</scope>
</reference>
<proteinExistence type="predicted"/>